<evidence type="ECO:0000313" key="2">
    <source>
        <dbReference type="EnsemblPlants" id="AET0Gv20012600.1"/>
    </source>
</evidence>
<protein>
    <recommendedName>
        <fullName evidence="4">Knottin scorpion toxin-like domain-containing protein</fullName>
    </recommendedName>
</protein>
<dbReference type="Gramene" id="AET0Gv20012600.1">
    <property type="protein sequence ID" value="AET0Gv20012600.1"/>
    <property type="gene ID" value="AET0Gv20012600"/>
</dbReference>
<accession>A0A452XBR4</accession>
<name>A0A452XBR4_AEGTS</name>
<feature type="signal peptide" evidence="1">
    <location>
        <begin position="1"/>
        <end position="34"/>
    </location>
</feature>
<dbReference type="Proteomes" id="UP000015105">
    <property type="component" value="Unassembled WGS sequence"/>
</dbReference>
<sequence length="88" mass="9910">KHKQEKEACIDLMEQKTILLCLFVLLLLGNSTHAEMHCELHVPFYGTTCIESACQNACRGSWGDHTKKAYCAPVHVSLWGCHCIVCDF</sequence>
<dbReference type="AlphaFoldDB" id="A0A452XBR4"/>
<feature type="chain" id="PRO_5019105712" description="Knottin scorpion toxin-like domain-containing protein" evidence="1">
    <location>
        <begin position="35"/>
        <end position="88"/>
    </location>
</feature>
<organism evidence="2 3">
    <name type="scientific">Aegilops tauschii subsp. strangulata</name>
    <name type="common">Goatgrass</name>
    <dbReference type="NCBI Taxonomy" id="200361"/>
    <lineage>
        <taxon>Eukaryota</taxon>
        <taxon>Viridiplantae</taxon>
        <taxon>Streptophyta</taxon>
        <taxon>Embryophyta</taxon>
        <taxon>Tracheophyta</taxon>
        <taxon>Spermatophyta</taxon>
        <taxon>Magnoliopsida</taxon>
        <taxon>Liliopsida</taxon>
        <taxon>Poales</taxon>
        <taxon>Poaceae</taxon>
        <taxon>BOP clade</taxon>
        <taxon>Pooideae</taxon>
        <taxon>Triticodae</taxon>
        <taxon>Triticeae</taxon>
        <taxon>Triticinae</taxon>
        <taxon>Aegilops</taxon>
    </lineage>
</organism>
<evidence type="ECO:0000256" key="1">
    <source>
        <dbReference type="SAM" id="SignalP"/>
    </source>
</evidence>
<evidence type="ECO:0000313" key="3">
    <source>
        <dbReference type="Proteomes" id="UP000015105"/>
    </source>
</evidence>
<reference evidence="2" key="3">
    <citation type="submission" date="2019-03" db="UniProtKB">
        <authorList>
            <consortium name="EnsemblPlants"/>
        </authorList>
    </citation>
    <scope>IDENTIFICATION</scope>
</reference>
<reference evidence="3" key="1">
    <citation type="journal article" date="2014" name="Science">
        <title>Ancient hybridizations among the ancestral genomes of bread wheat.</title>
        <authorList>
            <consortium name="International Wheat Genome Sequencing Consortium,"/>
            <person name="Marcussen T."/>
            <person name="Sandve S.R."/>
            <person name="Heier L."/>
            <person name="Spannagl M."/>
            <person name="Pfeifer M."/>
            <person name="Jakobsen K.S."/>
            <person name="Wulff B.B."/>
            <person name="Steuernagel B."/>
            <person name="Mayer K.F."/>
            <person name="Olsen O.A."/>
        </authorList>
    </citation>
    <scope>NUCLEOTIDE SEQUENCE [LARGE SCALE GENOMIC DNA]</scope>
    <source>
        <strain evidence="3">cv. AL8/78</strain>
    </source>
</reference>
<dbReference type="EnsemblPlants" id="AET0Gv20012600.1">
    <property type="protein sequence ID" value="AET0Gv20012600.1"/>
    <property type="gene ID" value="AET0Gv20012600"/>
</dbReference>
<keyword evidence="3" id="KW-1185">Reference proteome</keyword>
<keyword evidence="1" id="KW-0732">Signal</keyword>
<reference evidence="3" key="2">
    <citation type="journal article" date="2017" name="Nat. Plants">
        <title>The Aegilops tauschii genome reveals multiple impacts of transposons.</title>
        <authorList>
            <person name="Zhao G."/>
            <person name="Zou C."/>
            <person name="Li K."/>
            <person name="Wang K."/>
            <person name="Li T."/>
            <person name="Gao L."/>
            <person name="Zhang X."/>
            <person name="Wang H."/>
            <person name="Yang Z."/>
            <person name="Liu X."/>
            <person name="Jiang W."/>
            <person name="Mao L."/>
            <person name="Kong X."/>
            <person name="Jiao Y."/>
            <person name="Jia J."/>
        </authorList>
    </citation>
    <scope>NUCLEOTIDE SEQUENCE [LARGE SCALE GENOMIC DNA]</scope>
    <source>
        <strain evidence="3">cv. AL8/78</strain>
    </source>
</reference>
<evidence type="ECO:0008006" key="4">
    <source>
        <dbReference type="Google" id="ProtNLM"/>
    </source>
</evidence>
<proteinExistence type="predicted"/>